<dbReference type="RefSeq" id="WP_091039315.1">
    <property type="nucleotide sequence ID" value="NZ_FNAD01000014.1"/>
</dbReference>
<dbReference type="Proteomes" id="UP000198949">
    <property type="component" value="Unassembled WGS sequence"/>
</dbReference>
<dbReference type="OrthoDB" id="3556416at2"/>
<sequence>MTSRGADWAPGPAWDAERLARAGLVLLGEAGTVEEVRSAWKVFVSADAEPSVRISDALGEAAEAVLEHAWVAVARRNGVVSDVGEFLLSVEGEGAWGRPWFHVRTDGSPRIGDLGPYPGQPGFIASSLDRSAMVAVSTEEHESWILVGGGQTER</sequence>
<proteinExistence type="predicted"/>
<protein>
    <recommendedName>
        <fullName evidence="3">Immunity protein Imm1</fullName>
    </recommendedName>
</protein>
<gene>
    <name evidence="1" type="ORF">SAMN05216270_11443</name>
</gene>
<dbReference type="AlphaFoldDB" id="A0A1G7AMU8"/>
<accession>A0A1G7AMU8</accession>
<dbReference type="STRING" id="58114.SAMN05216270_11443"/>
<organism evidence="1 2">
    <name type="scientific">Glycomyces harbinensis</name>
    <dbReference type="NCBI Taxonomy" id="58114"/>
    <lineage>
        <taxon>Bacteria</taxon>
        <taxon>Bacillati</taxon>
        <taxon>Actinomycetota</taxon>
        <taxon>Actinomycetes</taxon>
        <taxon>Glycomycetales</taxon>
        <taxon>Glycomycetaceae</taxon>
        <taxon>Glycomyces</taxon>
    </lineage>
</organism>
<evidence type="ECO:0000313" key="2">
    <source>
        <dbReference type="Proteomes" id="UP000198949"/>
    </source>
</evidence>
<reference evidence="2" key="1">
    <citation type="submission" date="2016-10" db="EMBL/GenBank/DDBJ databases">
        <authorList>
            <person name="Varghese N."/>
            <person name="Submissions S."/>
        </authorList>
    </citation>
    <scope>NUCLEOTIDE SEQUENCE [LARGE SCALE GENOMIC DNA]</scope>
    <source>
        <strain evidence="2">CGMCC 4.3516</strain>
    </source>
</reference>
<keyword evidence="2" id="KW-1185">Reference proteome</keyword>
<dbReference type="EMBL" id="FNAD01000014">
    <property type="protein sequence ID" value="SDE16112.1"/>
    <property type="molecule type" value="Genomic_DNA"/>
</dbReference>
<evidence type="ECO:0008006" key="3">
    <source>
        <dbReference type="Google" id="ProtNLM"/>
    </source>
</evidence>
<evidence type="ECO:0000313" key="1">
    <source>
        <dbReference type="EMBL" id="SDE16112.1"/>
    </source>
</evidence>
<name>A0A1G7AMU8_9ACTN</name>